<evidence type="ECO:0008006" key="4">
    <source>
        <dbReference type="Google" id="ProtNLM"/>
    </source>
</evidence>
<accession>A0A1K1QXL6</accession>
<gene>
    <name evidence="2" type="ORF">SAMN05660313_03082</name>
</gene>
<evidence type="ECO:0000313" key="3">
    <source>
        <dbReference type="Proteomes" id="UP000183257"/>
    </source>
</evidence>
<dbReference type="Proteomes" id="UP000183257">
    <property type="component" value="Unassembled WGS sequence"/>
</dbReference>
<dbReference type="OrthoDB" id="1451712at2"/>
<reference evidence="3" key="1">
    <citation type="submission" date="2016-11" db="EMBL/GenBank/DDBJ databases">
        <authorList>
            <person name="Varghese N."/>
            <person name="Submissions S."/>
        </authorList>
    </citation>
    <scope>NUCLEOTIDE SEQUENCE [LARGE SCALE GENOMIC DNA]</scope>
    <source>
        <strain evidence="3">DSM 24786</strain>
    </source>
</reference>
<dbReference type="EMBL" id="FPIY01000005">
    <property type="protein sequence ID" value="SFW64647.1"/>
    <property type="molecule type" value="Genomic_DNA"/>
</dbReference>
<sequence>MSYKLKSLVYFSCLVLAIIAYGAMDNENVLDEKDNTAQLHNLEENTNNNDLIVQLTEEE</sequence>
<organism evidence="2 3">
    <name type="scientific">Cellulophaga fucicola</name>
    <dbReference type="NCBI Taxonomy" id="76595"/>
    <lineage>
        <taxon>Bacteria</taxon>
        <taxon>Pseudomonadati</taxon>
        <taxon>Bacteroidota</taxon>
        <taxon>Flavobacteriia</taxon>
        <taxon>Flavobacteriales</taxon>
        <taxon>Flavobacteriaceae</taxon>
        <taxon>Cellulophaga</taxon>
    </lineage>
</organism>
<evidence type="ECO:0000256" key="1">
    <source>
        <dbReference type="SAM" id="SignalP"/>
    </source>
</evidence>
<dbReference type="AlphaFoldDB" id="A0A1K1QXL6"/>
<dbReference type="RefSeq" id="WP_072304700.1">
    <property type="nucleotide sequence ID" value="NZ_CBDUMO010000052.1"/>
</dbReference>
<feature type="signal peptide" evidence="1">
    <location>
        <begin position="1"/>
        <end position="22"/>
    </location>
</feature>
<proteinExistence type="predicted"/>
<keyword evidence="3" id="KW-1185">Reference proteome</keyword>
<feature type="chain" id="PRO_5012927605" description="Secreted protein" evidence="1">
    <location>
        <begin position="23"/>
        <end position="59"/>
    </location>
</feature>
<evidence type="ECO:0000313" key="2">
    <source>
        <dbReference type="EMBL" id="SFW64647.1"/>
    </source>
</evidence>
<keyword evidence="1" id="KW-0732">Signal</keyword>
<protein>
    <recommendedName>
        <fullName evidence="4">Secreted protein</fullName>
    </recommendedName>
</protein>
<name>A0A1K1QXL6_9FLAO</name>